<evidence type="ECO:0000256" key="3">
    <source>
        <dbReference type="ARBA" id="ARBA00022989"/>
    </source>
</evidence>
<dbReference type="PANTHER" id="PTHR39157:SF1">
    <property type="entry name" value="DOXX FAMILY PROTEIN"/>
    <property type="match status" value="1"/>
</dbReference>
<name>A0ABV6W259_9ACTN</name>
<organism evidence="7 8">
    <name type="scientific">Streptacidiphilus cavernicola</name>
    <dbReference type="NCBI Taxonomy" id="3342716"/>
    <lineage>
        <taxon>Bacteria</taxon>
        <taxon>Bacillati</taxon>
        <taxon>Actinomycetota</taxon>
        <taxon>Actinomycetes</taxon>
        <taxon>Kitasatosporales</taxon>
        <taxon>Streptomycetaceae</taxon>
        <taxon>Streptacidiphilus</taxon>
    </lineage>
</organism>
<keyword evidence="3 6" id="KW-1133">Transmembrane helix</keyword>
<feature type="region of interest" description="Disordered" evidence="5">
    <location>
        <begin position="101"/>
        <end position="156"/>
    </location>
</feature>
<feature type="compositionally biased region" description="Low complexity" evidence="5">
    <location>
        <begin position="446"/>
        <end position="474"/>
    </location>
</feature>
<gene>
    <name evidence="7" type="ORF">ACEZDE_26110</name>
</gene>
<feature type="transmembrane region" description="Helical" evidence="6">
    <location>
        <begin position="334"/>
        <end position="356"/>
    </location>
</feature>
<sequence length="540" mass="55202">MDTRTPNRPPWGRGAEDSDGGPGLYTVKVPTDPARLSSTTASFRVRLGASTSPLIDARTAAPAFAGAAAYPGVRPLAPFGLAPDTTQPMALPTLVGAAVGGQQGSTAAPRRRPRVTPITWTGGADPLLDAVRLGGTGTVPSQQTGSPSGQDLGQDWSEDTRMMPAVGSTGGYPDPYDEVAYVDGREPRYAAPEYQLSEREAGDPLRHAWYPARRVDLGLVLLPLRIFLGGISVYAGFVKLCDPVYFNGGARGSMMQWLQSLHPWPMAQPLLQLALTHPVGAGLGVAFVQIVVGVLSVLGLWQRVAAGTAMLLALALLLTVSWRSVPAYDAPEIIYLAAWSPLLLAGAPLFSLDGRLALEAWHRLGERARVSALRRRVLRRGFVVATVVIGGTLLLGSAVGAAVRGTQPVQTVQPSTPGLPTDYPAPIYPSGHAPAKAPAKPKHAPKPAASSTPGASPTHHATTTAPRHTGSGATHSGGGSTPGNASTGGGGTGSKSTSPHTPPAGGGGNGKVIGGLLGSGAPLPLLGMSAGGTAAGQPVT</sequence>
<keyword evidence="4 6" id="KW-0472">Membrane</keyword>
<keyword evidence="8" id="KW-1185">Reference proteome</keyword>
<proteinExistence type="predicted"/>
<accession>A0ABV6W259</accession>
<keyword evidence="2 6" id="KW-0812">Transmembrane</keyword>
<comment type="subcellular location">
    <subcellularLocation>
        <location evidence="1">Membrane</location>
        <topology evidence="1">Multi-pass membrane protein</topology>
    </subcellularLocation>
</comment>
<evidence type="ECO:0000256" key="4">
    <source>
        <dbReference type="ARBA" id="ARBA00023136"/>
    </source>
</evidence>
<feature type="compositionally biased region" description="Polar residues" evidence="5">
    <location>
        <begin position="408"/>
        <end position="418"/>
    </location>
</feature>
<evidence type="ECO:0000313" key="7">
    <source>
        <dbReference type="EMBL" id="MFC1420086.1"/>
    </source>
</evidence>
<evidence type="ECO:0000256" key="6">
    <source>
        <dbReference type="SAM" id="Phobius"/>
    </source>
</evidence>
<feature type="region of interest" description="Disordered" evidence="5">
    <location>
        <begin position="408"/>
        <end position="540"/>
    </location>
</feature>
<evidence type="ECO:0000256" key="2">
    <source>
        <dbReference type="ARBA" id="ARBA00022692"/>
    </source>
</evidence>
<comment type="caution">
    <text evidence="7">The sequence shown here is derived from an EMBL/GenBank/DDBJ whole genome shotgun (WGS) entry which is preliminary data.</text>
</comment>
<dbReference type="PANTHER" id="PTHR39157">
    <property type="entry name" value="INTEGRAL MEMBRANE PROTEIN-RELATED"/>
    <property type="match status" value="1"/>
</dbReference>
<feature type="compositionally biased region" description="Polar residues" evidence="5">
    <location>
        <begin position="138"/>
        <end position="151"/>
    </location>
</feature>
<reference evidence="7 8" key="1">
    <citation type="submission" date="2024-09" db="EMBL/GenBank/DDBJ databases">
        <authorList>
            <person name="Lee S.D."/>
        </authorList>
    </citation>
    <scope>NUCLEOTIDE SEQUENCE [LARGE SCALE GENOMIC DNA]</scope>
    <source>
        <strain evidence="7 8">N8-3</strain>
    </source>
</reference>
<feature type="transmembrane region" description="Helical" evidence="6">
    <location>
        <begin position="279"/>
        <end position="297"/>
    </location>
</feature>
<dbReference type="Proteomes" id="UP001592531">
    <property type="component" value="Unassembled WGS sequence"/>
</dbReference>
<evidence type="ECO:0000256" key="1">
    <source>
        <dbReference type="ARBA" id="ARBA00004141"/>
    </source>
</evidence>
<evidence type="ECO:0000313" key="8">
    <source>
        <dbReference type="Proteomes" id="UP001592531"/>
    </source>
</evidence>
<dbReference type="EMBL" id="JBHFAB010000023">
    <property type="protein sequence ID" value="MFC1420086.1"/>
    <property type="molecule type" value="Genomic_DNA"/>
</dbReference>
<feature type="transmembrane region" description="Helical" evidence="6">
    <location>
        <begin position="377"/>
        <end position="403"/>
    </location>
</feature>
<feature type="region of interest" description="Disordered" evidence="5">
    <location>
        <begin position="1"/>
        <end position="32"/>
    </location>
</feature>
<feature type="compositionally biased region" description="Gly residues" evidence="5">
    <location>
        <begin position="504"/>
        <end position="518"/>
    </location>
</feature>
<feature type="transmembrane region" description="Helical" evidence="6">
    <location>
        <begin position="215"/>
        <end position="237"/>
    </location>
</feature>
<evidence type="ECO:0000256" key="5">
    <source>
        <dbReference type="SAM" id="MobiDB-lite"/>
    </source>
</evidence>
<dbReference type="RefSeq" id="WP_380540643.1">
    <property type="nucleotide sequence ID" value="NZ_JBHFAB010000023.1"/>
</dbReference>
<dbReference type="InterPro" id="IPR032808">
    <property type="entry name" value="DoxX"/>
</dbReference>
<feature type="transmembrane region" description="Helical" evidence="6">
    <location>
        <begin position="304"/>
        <end position="322"/>
    </location>
</feature>
<feature type="compositionally biased region" description="Gly residues" evidence="5">
    <location>
        <begin position="475"/>
        <end position="493"/>
    </location>
</feature>
<dbReference type="Pfam" id="PF07681">
    <property type="entry name" value="DoxX"/>
    <property type="match status" value="1"/>
</dbReference>
<protein>
    <submittedName>
        <fullName evidence="7">DoxX family protein</fullName>
    </submittedName>
</protein>